<dbReference type="EMBL" id="JACIIG010000025">
    <property type="protein sequence ID" value="MBB4571437.1"/>
    <property type="molecule type" value="Genomic_DNA"/>
</dbReference>
<accession>A0A7W7A002</accession>
<dbReference type="GeneID" id="32531307"/>
<sequence length="295" mass="32999">MRGNLVALFLLPSLAIHTAVCKADDEVVTTIDAQALLAKNFGITLGKAGRKEECLPLEEHSGFQAKKVPCEIFTVMKNIKIDQLFSIKRDQPKIDDIDAKNESRVYTLKNCLSKDSVFDRTVKIHTDEHLKFTTNTVVTNVSEASMSFSVDASFFKLIGGKYGEGVKETVTHSLNEGQEYYKDLGRDIDEPLHYQIPSHKKYIISIRDVEKGVTIPIHISAVLTAEVYQEIRALNGNVIRSTKIRTIAESDADKRTVTVDGKLYYQGSTYETDRAEYESEVSKDECIPPEGTSLN</sequence>
<feature type="compositionally biased region" description="Basic and acidic residues" evidence="1">
    <location>
        <begin position="275"/>
        <end position="286"/>
    </location>
</feature>
<dbReference type="AlphaFoldDB" id="A0A7W7A002"/>
<organism evidence="2 3">
    <name type="scientific">Rhizobium leucaenae</name>
    <dbReference type="NCBI Taxonomy" id="29450"/>
    <lineage>
        <taxon>Bacteria</taxon>
        <taxon>Pseudomonadati</taxon>
        <taxon>Pseudomonadota</taxon>
        <taxon>Alphaproteobacteria</taxon>
        <taxon>Hyphomicrobiales</taxon>
        <taxon>Rhizobiaceae</taxon>
        <taxon>Rhizobium/Agrobacterium group</taxon>
        <taxon>Rhizobium</taxon>
    </lineage>
</organism>
<evidence type="ECO:0000313" key="3">
    <source>
        <dbReference type="Proteomes" id="UP000543836"/>
    </source>
</evidence>
<gene>
    <name evidence="2" type="ORF">GGE60_005598</name>
</gene>
<reference evidence="2 3" key="1">
    <citation type="submission" date="2020-08" db="EMBL/GenBank/DDBJ databases">
        <title>Genomic Encyclopedia of Type Strains, Phase IV (KMG-V): Genome sequencing to study the core and pangenomes of soil and plant-associated prokaryotes.</title>
        <authorList>
            <person name="Whitman W."/>
        </authorList>
    </citation>
    <scope>NUCLEOTIDE SEQUENCE [LARGE SCALE GENOMIC DNA]</scope>
    <source>
        <strain evidence="2 3">SEMIA 492</strain>
    </source>
</reference>
<name>A0A7W7A002_9HYPH</name>
<proteinExistence type="predicted"/>
<evidence type="ECO:0000256" key="1">
    <source>
        <dbReference type="SAM" id="MobiDB-lite"/>
    </source>
</evidence>
<feature type="region of interest" description="Disordered" evidence="1">
    <location>
        <begin position="275"/>
        <end position="295"/>
    </location>
</feature>
<comment type="caution">
    <text evidence="2">The sequence shown here is derived from an EMBL/GenBank/DDBJ whole genome shotgun (WGS) entry which is preliminary data.</text>
</comment>
<keyword evidence="3" id="KW-1185">Reference proteome</keyword>
<dbReference type="RefSeq" id="WP_028754961.1">
    <property type="nucleotide sequence ID" value="NZ_JACIIG010000025.1"/>
</dbReference>
<dbReference type="Proteomes" id="UP000543836">
    <property type="component" value="Unassembled WGS sequence"/>
</dbReference>
<protein>
    <submittedName>
        <fullName evidence="2">Uncharacterized protein</fullName>
    </submittedName>
</protein>
<evidence type="ECO:0000313" key="2">
    <source>
        <dbReference type="EMBL" id="MBB4571437.1"/>
    </source>
</evidence>